<dbReference type="SUPFAM" id="SSF102462">
    <property type="entry name" value="Peptidyl-tRNA hydrolase II"/>
    <property type="match status" value="1"/>
</dbReference>
<evidence type="ECO:0000256" key="4">
    <source>
        <dbReference type="ARBA" id="ARBA00048707"/>
    </source>
</evidence>
<dbReference type="EC" id="3.1.1.29" evidence="1"/>
<name>A0A1V0S7P9_CNPV</name>
<keyword evidence="2" id="KW-0378">Hydrolase</keyword>
<dbReference type="Proteomes" id="UP000315116">
    <property type="component" value="Segment"/>
</dbReference>
<evidence type="ECO:0000313" key="6">
    <source>
        <dbReference type="Proteomes" id="UP000315116"/>
    </source>
</evidence>
<gene>
    <name evidence="5" type="primary">SWPV1-037</name>
</gene>
<evidence type="ECO:0000256" key="2">
    <source>
        <dbReference type="ARBA" id="ARBA00022801"/>
    </source>
</evidence>
<evidence type="ECO:0000256" key="3">
    <source>
        <dbReference type="ARBA" id="ARBA00038050"/>
    </source>
</evidence>
<dbReference type="PANTHER" id="PTHR12649">
    <property type="entry name" value="PEPTIDYL-TRNA HYDROLASE 2"/>
    <property type="match status" value="1"/>
</dbReference>
<reference evidence="5 6" key="1">
    <citation type="journal article" date="2017" name="BMC Genomics">
        <title>Genomic characterization of two novel pathogenic avipoxviruses isolated from pacific shearwaters (Ardenna spp.).</title>
        <authorList>
            <person name="Sarker S."/>
            <person name="Das S."/>
            <person name="Lavers J.L."/>
            <person name="Hutton I."/>
            <person name="Helbig K."/>
            <person name="Imbery J."/>
            <person name="Upton C."/>
            <person name="Raidal S.R."/>
        </authorList>
    </citation>
    <scope>NUCLEOTIDE SEQUENCE [LARGE SCALE GENOMIC DNA]</scope>
    <source>
        <strain evidence="5 6">SWPV-1</strain>
    </source>
</reference>
<dbReference type="Pfam" id="PF01981">
    <property type="entry name" value="PTH2"/>
    <property type="match status" value="1"/>
</dbReference>
<dbReference type="InterPro" id="IPR023476">
    <property type="entry name" value="Pep_tRNA_hydro_II_dom_sf"/>
</dbReference>
<comment type="similarity">
    <text evidence="3">Belongs to the PTH2 family.</text>
</comment>
<sequence>MISSNVFEDISKDNIKMIFIVREDIKMSKGEVASYCAHGAIKSYVKAQEYYTDYLKRWIKSGQVKEVLGVDKETKMLDIIDNSKAMDINYCIVRDRETRKVNTVLVLGPAPSYFFESLIKSLKPF</sequence>
<dbReference type="GO" id="GO:0004045">
    <property type="term" value="F:peptidyl-tRNA hydrolase activity"/>
    <property type="evidence" value="ECO:0007669"/>
    <property type="project" value="UniProtKB-EC"/>
</dbReference>
<organism evidence="5 6">
    <name type="scientific">Shearwaterpox virus</name>
    <dbReference type="NCBI Taxonomy" id="1974596"/>
    <lineage>
        <taxon>Viruses</taxon>
        <taxon>Varidnaviria</taxon>
        <taxon>Bamfordvirae</taxon>
        <taxon>Nucleocytoviricota</taxon>
        <taxon>Pokkesviricetes</taxon>
        <taxon>Chitovirales</taxon>
        <taxon>Poxviridae</taxon>
        <taxon>Chordopoxvirinae</taxon>
        <taxon>Avipoxvirus</taxon>
        <taxon>Avipoxvirus canarypox</taxon>
        <taxon>Canarypox virus</taxon>
    </lineage>
</organism>
<dbReference type="InterPro" id="IPR002833">
    <property type="entry name" value="PTH2"/>
</dbReference>
<evidence type="ECO:0000313" key="5">
    <source>
        <dbReference type="EMBL" id="ARF02653.1"/>
    </source>
</evidence>
<evidence type="ECO:0000256" key="1">
    <source>
        <dbReference type="ARBA" id="ARBA00013260"/>
    </source>
</evidence>
<proteinExistence type="inferred from homology"/>
<comment type="catalytic activity">
    <reaction evidence="4">
        <text>an N-acyl-L-alpha-aminoacyl-tRNA + H2O = an N-acyl-L-amino acid + a tRNA + H(+)</text>
        <dbReference type="Rhea" id="RHEA:54448"/>
        <dbReference type="Rhea" id="RHEA-COMP:10123"/>
        <dbReference type="Rhea" id="RHEA-COMP:13883"/>
        <dbReference type="ChEBI" id="CHEBI:15377"/>
        <dbReference type="ChEBI" id="CHEBI:15378"/>
        <dbReference type="ChEBI" id="CHEBI:59874"/>
        <dbReference type="ChEBI" id="CHEBI:78442"/>
        <dbReference type="ChEBI" id="CHEBI:138191"/>
        <dbReference type="EC" id="3.1.1.29"/>
    </reaction>
</comment>
<dbReference type="EMBL" id="KX857216">
    <property type="protein sequence ID" value="ARF02653.1"/>
    <property type="molecule type" value="Genomic_DNA"/>
</dbReference>
<dbReference type="Gene3D" id="3.40.1490.10">
    <property type="entry name" value="Bit1"/>
    <property type="match status" value="1"/>
</dbReference>
<dbReference type="PANTHER" id="PTHR12649:SF11">
    <property type="entry name" value="PEPTIDYL-TRNA HYDROLASE 2, MITOCHONDRIAL"/>
    <property type="match status" value="1"/>
</dbReference>
<accession>A0A1V0S7P9</accession>
<protein>
    <recommendedName>
        <fullName evidence="1">peptidyl-tRNA hydrolase</fullName>
        <ecNumber evidence="1">3.1.1.29</ecNumber>
    </recommendedName>
</protein>